<name>A0A832A3C2_9BACT</name>
<feature type="coiled-coil region" evidence="1">
    <location>
        <begin position="96"/>
        <end position="151"/>
    </location>
</feature>
<dbReference type="EMBL" id="DSTK01000039">
    <property type="protein sequence ID" value="HFK98445.1"/>
    <property type="molecule type" value="Genomic_DNA"/>
</dbReference>
<evidence type="ECO:0000313" key="4">
    <source>
        <dbReference type="EMBL" id="HFK98445.1"/>
    </source>
</evidence>
<evidence type="ECO:0000256" key="1">
    <source>
        <dbReference type="SAM" id="Coils"/>
    </source>
</evidence>
<keyword evidence="2" id="KW-0472">Membrane</keyword>
<sequence>MVRVILHEKFERRCRAPGRPSMKRLRFVPAMAILVFFLAPSAGSVSAQEPRFTREDRERLIRLEAVLTTFMQQVDKRFEELRDDINKRFELIDKRFEQIDKRFEQIEKRFEQIDKRFEQVDKRIEQVEKRIDQVDKRIDQVDKRIDQVDNTIDRLVNVMIGIVATFGGIVAAVIGFALWDRRTMIRPFEKRIKPLEEDAEKLHLLLKALRKLAEKNQELADVLRSFTLL</sequence>
<dbReference type="SUPFAM" id="SSF57997">
    <property type="entry name" value="Tropomyosin"/>
    <property type="match status" value="1"/>
</dbReference>
<accession>A0A832A3C2</accession>
<dbReference type="Gene3D" id="1.20.5.110">
    <property type="match status" value="1"/>
</dbReference>
<protein>
    <submittedName>
        <fullName evidence="4">DUF3450 family protein</fullName>
    </submittedName>
</protein>
<comment type="caution">
    <text evidence="4">The sequence shown here is derived from an EMBL/GenBank/DDBJ whole genome shotgun (WGS) entry which is preliminary data.</text>
</comment>
<proteinExistence type="predicted"/>
<dbReference type="AlphaFoldDB" id="A0A832A3C2"/>
<organism evidence="4">
    <name type="scientific">Desulfacinum infernum</name>
    <dbReference type="NCBI Taxonomy" id="35837"/>
    <lineage>
        <taxon>Bacteria</taxon>
        <taxon>Pseudomonadati</taxon>
        <taxon>Thermodesulfobacteriota</taxon>
        <taxon>Syntrophobacteria</taxon>
        <taxon>Syntrophobacterales</taxon>
        <taxon>Syntrophobacteraceae</taxon>
        <taxon>Desulfacinum</taxon>
    </lineage>
</organism>
<dbReference type="PROSITE" id="PS50192">
    <property type="entry name" value="T_SNARE"/>
    <property type="match status" value="1"/>
</dbReference>
<dbReference type="Gene3D" id="3.90.20.10">
    <property type="match status" value="1"/>
</dbReference>
<keyword evidence="2" id="KW-0812">Transmembrane</keyword>
<keyword evidence="1" id="KW-0175">Coiled coil</keyword>
<evidence type="ECO:0000259" key="3">
    <source>
        <dbReference type="PROSITE" id="PS50192"/>
    </source>
</evidence>
<dbReference type="InterPro" id="IPR000727">
    <property type="entry name" value="T_SNARE_dom"/>
</dbReference>
<dbReference type="Pfam" id="PF11932">
    <property type="entry name" value="DUF3450"/>
    <property type="match status" value="1"/>
</dbReference>
<feature type="transmembrane region" description="Helical" evidence="2">
    <location>
        <begin position="155"/>
        <end position="179"/>
    </location>
</feature>
<dbReference type="InterPro" id="IPR016866">
    <property type="entry name" value="UCP028069"/>
</dbReference>
<evidence type="ECO:0000256" key="2">
    <source>
        <dbReference type="SAM" id="Phobius"/>
    </source>
</evidence>
<gene>
    <name evidence="4" type="ORF">ENS06_14120</name>
</gene>
<keyword evidence="2" id="KW-1133">Transmembrane helix</keyword>
<feature type="domain" description="T-SNARE coiled-coil homology" evidence="3">
    <location>
        <begin position="93"/>
        <end position="155"/>
    </location>
</feature>
<reference evidence="4" key="1">
    <citation type="journal article" date="2020" name="mSystems">
        <title>Genome- and Community-Level Interaction Insights into Carbon Utilization and Element Cycling Functions of Hydrothermarchaeota in Hydrothermal Sediment.</title>
        <authorList>
            <person name="Zhou Z."/>
            <person name="Liu Y."/>
            <person name="Xu W."/>
            <person name="Pan J."/>
            <person name="Luo Z.H."/>
            <person name="Li M."/>
        </authorList>
    </citation>
    <scope>NUCLEOTIDE SEQUENCE [LARGE SCALE GENOMIC DNA]</scope>
    <source>
        <strain evidence="4">SpSt-456</strain>
    </source>
</reference>